<dbReference type="PANTHER" id="PTHR45626">
    <property type="entry name" value="TRANSCRIPTION TERMINATION FACTOR 2-RELATED"/>
    <property type="match status" value="1"/>
</dbReference>
<comment type="subcellular location">
    <subcellularLocation>
        <location evidence="1">Virion</location>
    </subcellularLocation>
</comment>
<proteinExistence type="predicted"/>
<reference evidence="8" key="1">
    <citation type="journal article" date="2013" name="J. Virol.">
        <title>New Insights into the Evolution of Entomopoxvirinae from the Complete Genome Sequences of Four Entomopoxviruses Infecting Adoxophyes honmai, Choristoneura biennis, Choristoneura rosaceana, and Mythimna separata.</title>
        <authorList>
            <person name="Theze J."/>
            <person name="Takatsuka J."/>
            <person name="Li Z."/>
            <person name="Gallais J."/>
            <person name="Doucet D."/>
            <person name="Arif B."/>
            <person name="Nakai M."/>
            <person name="Herniou E.A."/>
        </authorList>
    </citation>
    <scope>NUCLEOTIDE SEQUENCE</scope>
</reference>
<accession>A0ABM9QKB9</accession>
<dbReference type="SUPFAM" id="SSF57850">
    <property type="entry name" value="RING/U-box"/>
    <property type="match status" value="1"/>
</dbReference>
<evidence type="ECO:0000313" key="8">
    <source>
        <dbReference type="EMBL" id="CCU55965.1"/>
    </source>
</evidence>
<protein>
    <submittedName>
        <fullName evidence="8">Leucine rich repeat gene family</fullName>
    </submittedName>
</protein>
<evidence type="ECO:0000313" key="9">
    <source>
        <dbReference type="Proteomes" id="UP000792374"/>
    </source>
</evidence>
<dbReference type="InterPro" id="IPR027417">
    <property type="entry name" value="P-loop_NTPase"/>
</dbReference>
<evidence type="ECO:0000256" key="6">
    <source>
        <dbReference type="PROSITE-ProRule" id="PRU00175"/>
    </source>
</evidence>
<feature type="domain" description="RING-type" evidence="7">
    <location>
        <begin position="357"/>
        <end position="399"/>
    </location>
</feature>
<dbReference type="GeneID" id="15613388"/>
<dbReference type="RefSeq" id="YP_008004467.1">
    <property type="nucleotide sequence ID" value="NC_021249.1"/>
</dbReference>
<dbReference type="SUPFAM" id="SSF52540">
    <property type="entry name" value="P-loop containing nucleoside triphosphate hydrolases"/>
    <property type="match status" value="1"/>
</dbReference>
<sequence>MIIINENYSECDLISTSINLLHHQKRIIQYFYDIEKSIIDTQNNFIDMCDNISESNLIIKDFLSAIKNEAKNVTFMEPIKFAERYINTLYNTKSTIHCLMDDVGSGKSYSMLGLIKYFKDKRIVVDNNIINTTVIVVPYSLIKQWYDYASCMNIKFLTINKKKQFEYLENISDYDLILVSNTFIFKFIYFLEDRVIKLLRIIIDEPEVVIQKNTKQQIFKFAYYKYIISSTYNGVIKINNITFDIKYIKSEKISLFIMNPIIIPIKIHNDIIKAILKINNDDETIIQMFDVDAFTSSNELFLNIFKNKTKIIKETEHELDINKNNLTLNQIKEIHEKINYEKNCINHIKNRILTTECNICFADFENNKNILMCCVNTICNDCYKNINRNINSFKCPYCQTITNNNNNICNYKLESKKFDYLKKLNFTNDSKILIIGNYSNFNNIKELSNSWFNNTEYAKILKGNAVICNNIFKKFKETNEIKILYFESYNKVYGYNMEYVTDIIILTELENNIKLQMIGRAQRLGRTQPLKIYEFSKY</sequence>
<dbReference type="EMBL" id="HF679133">
    <property type="protein sequence ID" value="CCU55965.1"/>
    <property type="molecule type" value="Genomic_DNA"/>
</dbReference>
<keyword evidence="4" id="KW-0067">ATP-binding</keyword>
<dbReference type="Proteomes" id="UP000792374">
    <property type="component" value="Genome"/>
</dbReference>
<evidence type="ECO:0000256" key="5">
    <source>
        <dbReference type="ARBA" id="ARBA00022844"/>
    </source>
</evidence>
<evidence type="ECO:0000256" key="4">
    <source>
        <dbReference type="ARBA" id="ARBA00022840"/>
    </source>
</evidence>
<keyword evidence="9" id="KW-1185">Reference proteome</keyword>
<dbReference type="InterPro" id="IPR000330">
    <property type="entry name" value="SNF2_N"/>
</dbReference>
<evidence type="ECO:0000256" key="2">
    <source>
        <dbReference type="ARBA" id="ARBA00022741"/>
    </source>
</evidence>
<keyword evidence="2" id="KW-0547">Nucleotide-binding</keyword>
<organism evidence="8 9">
    <name type="scientific">Choristoneura rosaceana entomopoxvirus 'L'</name>
    <dbReference type="NCBI Taxonomy" id="1293539"/>
    <lineage>
        <taxon>Viruses</taxon>
        <taxon>Varidnaviria</taxon>
        <taxon>Bamfordvirae</taxon>
        <taxon>Nucleocytoviricota</taxon>
        <taxon>Pokkesviricetes</taxon>
        <taxon>Chitovirales</taxon>
        <taxon>Poxviridae</taxon>
        <taxon>Entomopoxvirinae</taxon>
        <taxon>Betaentomopoxvirus</taxon>
        <taxon>Betaentomopoxvirus crosaceana</taxon>
        <taxon>Choristoneura rosaceana entomopoxvirus</taxon>
    </lineage>
</organism>
<dbReference type="InterPro" id="IPR050628">
    <property type="entry name" value="SNF2_RAD54_helicase_TF"/>
</dbReference>
<evidence type="ECO:0000256" key="3">
    <source>
        <dbReference type="ARBA" id="ARBA00022801"/>
    </source>
</evidence>
<keyword evidence="6" id="KW-0479">Metal-binding</keyword>
<evidence type="ECO:0000256" key="1">
    <source>
        <dbReference type="ARBA" id="ARBA00004328"/>
    </source>
</evidence>
<dbReference type="Gene3D" id="3.40.50.10810">
    <property type="entry name" value="Tandem AAA-ATPase domain"/>
    <property type="match status" value="1"/>
</dbReference>
<keyword evidence="3" id="KW-0378">Hydrolase</keyword>
<name>A0ABM9QKB9_9POXV</name>
<evidence type="ECO:0000259" key="7">
    <source>
        <dbReference type="PROSITE" id="PS50089"/>
    </source>
</evidence>
<gene>
    <name evidence="8" type="ORF">CHREV_063</name>
</gene>
<dbReference type="PROSITE" id="PS50089">
    <property type="entry name" value="ZF_RING_2"/>
    <property type="match status" value="1"/>
</dbReference>
<keyword evidence="5" id="KW-0946">Virion</keyword>
<keyword evidence="6" id="KW-0863">Zinc-finger</keyword>
<dbReference type="InterPro" id="IPR001841">
    <property type="entry name" value="Znf_RING"/>
</dbReference>
<dbReference type="Pfam" id="PF00176">
    <property type="entry name" value="SNF2-rel_dom"/>
    <property type="match status" value="1"/>
</dbReference>
<keyword evidence="6" id="KW-0862">Zinc</keyword>
<dbReference type="InterPro" id="IPR038718">
    <property type="entry name" value="SNF2-like_sf"/>
</dbReference>